<feature type="region of interest" description="Disordered" evidence="1">
    <location>
        <begin position="89"/>
        <end position="121"/>
    </location>
</feature>
<dbReference type="Pfam" id="PF00472">
    <property type="entry name" value="RF-1"/>
    <property type="match status" value="1"/>
</dbReference>
<feature type="compositionally biased region" description="Basic and acidic residues" evidence="1">
    <location>
        <begin position="90"/>
        <end position="107"/>
    </location>
</feature>
<dbReference type="AlphaFoldDB" id="A0A381QCI3"/>
<dbReference type="GO" id="GO:0003747">
    <property type="term" value="F:translation release factor activity"/>
    <property type="evidence" value="ECO:0007669"/>
    <property type="project" value="InterPro"/>
</dbReference>
<feature type="compositionally biased region" description="Basic residues" evidence="1">
    <location>
        <begin position="108"/>
        <end position="121"/>
    </location>
</feature>
<dbReference type="SUPFAM" id="SSF110916">
    <property type="entry name" value="Peptidyl-tRNA hydrolase domain-like"/>
    <property type="match status" value="1"/>
</dbReference>
<dbReference type="PANTHER" id="PTHR47814">
    <property type="entry name" value="PEPTIDYL-TRNA HYDROLASE ARFB"/>
    <property type="match status" value="1"/>
</dbReference>
<dbReference type="PANTHER" id="PTHR47814:SF1">
    <property type="entry name" value="PEPTIDYL-TRNA HYDROLASE ARFB"/>
    <property type="match status" value="1"/>
</dbReference>
<evidence type="ECO:0000256" key="1">
    <source>
        <dbReference type="SAM" id="MobiDB-lite"/>
    </source>
</evidence>
<feature type="domain" description="Prokaryotic-type class I peptide chain release factors" evidence="2">
    <location>
        <begin position="2"/>
        <end position="110"/>
    </location>
</feature>
<dbReference type="Gene3D" id="3.30.160.20">
    <property type="match status" value="1"/>
</dbReference>
<protein>
    <recommendedName>
        <fullName evidence="2">Prokaryotic-type class I peptide chain release factors domain-containing protein</fullName>
    </recommendedName>
</protein>
<accession>A0A381QCI3</accession>
<sequence length="121" mass="13814">MTKSSGPGGQNINKNSTAVTLEFDILSSMSLPEKIKQILLNTSHSYLTKAGKIIINANTYKSQHRNKTEAVSRFITYFNNVLVTKKKRIDTKPTKSSIEKRLNEKRKNSIKKSLRKKPKYE</sequence>
<proteinExistence type="predicted"/>
<dbReference type="GO" id="GO:0004045">
    <property type="term" value="F:peptidyl-tRNA hydrolase activity"/>
    <property type="evidence" value="ECO:0007669"/>
    <property type="project" value="TreeGrafter"/>
</dbReference>
<evidence type="ECO:0000259" key="2">
    <source>
        <dbReference type="Pfam" id="PF00472"/>
    </source>
</evidence>
<dbReference type="EMBL" id="UINC01001299">
    <property type="protein sequence ID" value="SUZ77006.1"/>
    <property type="molecule type" value="Genomic_DNA"/>
</dbReference>
<dbReference type="GO" id="GO:0072344">
    <property type="term" value="P:rescue of stalled ribosome"/>
    <property type="evidence" value="ECO:0007669"/>
    <property type="project" value="TreeGrafter"/>
</dbReference>
<dbReference type="InterPro" id="IPR000352">
    <property type="entry name" value="Pep_chain_release_fac_I"/>
</dbReference>
<reference evidence="3" key="1">
    <citation type="submission" date="2018-05" db="EMBL/GenBank/DDBJ databases">
        <authorList>
            <person name="Lanie J.A."/>
            <person name="Ng W.-L."/>
            <person name="Kazmierczak K.M."/>
            <person name="Andrzejewski T.M."/>
            <person name="Davidsen T.M."/>
            <person name="Wayne K.J."/>
            <person name="Tettelin H."/>
            <person name="Glass J.I."/>
            <person name="Rusch D."/>
            <person name="Podicherti R."/>
            <person name="Tsui H.-C.T."/>
            <person name="Winkler M.E."/>
        </authorList>
    </citation>
    <scope>NUCLEOTIDE SEQUENCE</scope>
</reference>
<dbReference type="GO" id="GO:0043022">
    <property type="term" value="F:ribosome binding"/>
    <property type="evidence" value="ECO:0007669"/>
    <property type="project" value="TreeGrafter"/>
</dbReference>
<name>A0A381QCI3_9ZZZZ</name>
<evidence type="ECO:0000313" key="3">
    <source>
        <dbReference type="EMBL" id="SUZ77006.1"/>
    </source>
</evidence>
<dbReference type="NCBIfam" id="NF006718">
    <property type="entry name" value="PRK09256.1"/>
    <property type="match status" value="1"/>
</dbReference>
<gene>
    <name evidence="3" type="ORF">METZ01_LOCUS29860</name>
</gene>
<organism evidence="3">
    <name type="scientific">marine metagenome</name>
    <dbReference type="NCBI Taxonomy" id="408172"/>
    <lineage>
        <taxon>unclassified sequences</taxon>
        <taxon>metagenomes</taxon>
        <taxon>ecological metagenomes</taxon>
    </lineage>
</organism>